<evidence type="ECO:0000313" key="7">
    <source>
        <dbReference type="EMBL" id="MXO90135.1"/>
    </source>
</evidence>
<sequence>MMTQKFGQPFKFAVRRMLLPLSVLTLVASCNAPKYQYLQDTTTPSSAGTDRAESGFRMAEALCSGCHAIAPDEISPNPESPTFMQIANTPNLDQDTLRTWLTDIHNYPEKMSFEIAEDDVDILAAYIITLRQEGYEPPSQ</sequence>
<feature type="domain" description="Cytochrome c" evidence="6">
    <location>
        <begin position="47"/>
        <end position="131"/>
    </location>
</feature>
<dbReference type="GO" id="GO:0020037">
    <property type="term" value="F:heme binding"/>
    <property type="evidence" value="ECO:0007669"/>
    <property type="project" value="InterPro"/>
</dbReference>
<evidence type="ECO:0000256" key="1">
    <source>
        <dbReference type="ARBA" id="ARBA00022617"/>
    </source>
</evidence>
<dbReference type="GO" id="GO:0046872">
    <property type="term" value="F:metal ion binding"/>
    <property type="evidence" value="ECO:0007669"/>
    <property type="project" value="UniProtKB-KW"/>
</dbReference>
<reference evidence="7 8" key="1">
    <citation type="submission" date="2019-12" db="EMBL/GenBank/DDBJ databases">
        <title>Genomic-based taxomic classification of the family Erythrobacteraceae.</title>
        <authorList>
            <person name="Xu L."/>
        </authorList>
    </citation>
    <scope>NUCLEOTIDE SEQUENCE [LARGE SCALE GENOMIC DNA]</scope>
    <source>
        <strain evidence="7 8">KCTC 52763</strain>
    </source>
</reference>
<proteinExistence type="predicted"/>
<dbReference type="OrthoDB" id="7596428at2"/>
<dbReference type="RefSeq" id="WP_160603615.1">
    <property type="nucleotide sequence ID" value="NZ_WTYX01000001.1"/>
</dbReference>
<dbReference type="Proteomes" id="UP000442714">
    <property type="component" value="Unassembled WGS sequence"/>
</dbReference>
<keyword evidence="8" id="KW-1185">Reference proteome</keyword>
<keyword evidence="1 4" id="KW-0349">Heme</keyword>
<gene>
    <name evidence="7" type="ORF">GRI41_04835</name>
</gene>
<evidence type="ECO:0000313" key="8">
    <source>
        <dbReference type="Proteomes" id="UP000442714"/>
    </source>
</evidence>
<dbReference type="GO" id="GO:0009055">
    <property type="term" value="F:electron transfer activity"/>
    <property type="evidence" value="ECO:0007669"/>
    <property type="project" value="InterPro"/>
</dbReference>
<keyword evidence="5" id="KW-0732">Signal</keyword>
<evidence type="ECO:0000256" key="5">
    <source>
        <dbReference type="SAM" id="SignalP"/>
    </source>
</evidence>
<dbReference type="AlphaFoldDB" id="A0A844ZQK4"/>
<dbReference type="SUPFAM" id="SSF46626">
    <property type="entry name" value="Cytochrome c"/>
    <property type="match status" value="1"/>
</dbReference>
<evidence type="ECO:0000259" key="6">
    <source>
        <dbReference type="PROSITE" id="PS51007"/>
    </source>
</evidence>
<evidence type="ECO:0000256" key="4">
    <source>
        <dbReference type="PROSITE-ProRule" id="PRU00433"/>
    </source>
</evidence>
<feature type="chain" id="PRO_5032961633" description="Cytochrome c domain-containing protein" evidence="5">
    <location>
        <begin position="33"/>
        <end position="140"/>
    </location>
</feature>
<evidence type="ECO:0000256" key="2">
    <source>
        <dbReference type="ARBA" id="ARBA00022723"/>
    </source>
</evidence>
<keyword evidence="3 4" id="KW-0408">Iron</keyword>
<dbReference type="InterPro" id="IPR009056">
    <property type="entry name" value="Cyt_c-like_dom"/>
</dbReference>
<dbReference type="InterPro" id="IPR036909">
    <property type="entry name" value="Cyt_c-like_dom_sf"/>
</dbReference>
<dbReference type="EMBL" id="WTYX01000001">
    <property type="protein sequence ID" value="MXO90135.1"/>
    <property type="molecule type" value="Genomic_DNA"/>
</dbReference>
<keyword evidence="2 4" id="KW-0479">Metal-binding</keyword>
<dbReference type="Gene3D" id="1.10.760.10">
    <property type="entry name" value="Cytochrome c-like domain"/>
    <property type="match status" value="1"/>
</dbReference>
<dbReference type="PROSITE" id="PS51007">
    <property type="entry name" value="CYTC"/>
    <property type="match status" value="1"/>
</dbReference>
<feature type="signal peptide" evidence="5">
    <location>
        <begin position="1"/>
        <end position="32"/>
    </location>
</feature>
<evidence type="ECO:0000256" key="3">
    <source>
        <dbReference type="ARBA" id="ARBA00023004"/>
    </source>
</evidence>
<comment type="caution">
    <text evidence="7">The sequence shown here is derived from an EMBL/GenBank/DDBJ whole genome shotgun (WGS) entry which is preliminary data.</text>
</comment>
<organism evidence="7 8">
    <name type="scientific">Pontixanthobacter aquaemixtae</name>
    <dbReference type="NCBI Taxonomy" id="1958940"/>
    <lineage>
        <taxon>Bacteria</taxon>
        <taxon>Pseudomonadati</taxon>
        <taxon>Pseudomonadota</taxon>
        <taxon>Alphaproteobacteria</taxon>
        <taxon>Sphingomonadales</taxon>
        <taxon>Erythrobacteraceae</taxon>
        <taxon>Pontixanthobacter</taxon>
    </lineage>
</organism>
<accession>A0A844ZQK4</accession>
<protein>
    <recommendedName>
        <fullName evidence="6">Cytochrome c domain-containing protein</fullName>
    </recommendedName>
</protein>
<name>A0A844ZQK4_9SPHN</name>
<dbReference type="PROSITE" id="PS51257">
    <property type="entry name" value="PROKAR_LIPOPROTEIN"/>
    <property type="match status" value="1"/>
</dbReference>